<reference evidence="4 5" key="1">
    <citation type="submission" date="2017-12" db="EMBL/GenBank/DDBJ databases">
        <title>Comparative genomics of Botrytis spp.</title>
        <authorList>
            <person name="Valero-Jimenez C.A."/>
            <person name="Tapia P."/>
            <person name="Veloso J."/>
            <person name="Silva-Moreno E."/>
            <person name="Staats M."/>
            <person name="Valdes J.H."/>
            <person name="Van Kan J.A.L."/>
        </authorList>
    </citation>
    <scope>NUCLEOTIDE SEQUENCE [LARGE SCALE GENOMIC DNA]</scope>
    <source>
        <strain evidence="4 5">MUCL2120</strain>
    </source>
</reference>
<dbReference type="Proteomes" id="UP000297452">
    <property type="component" value="Unassembled WGS sequence"/>
</dbReference>
<dbReference type="EMBL" id="PQXJ01000716">
    <property type="protein sequence ID" value="TGO44937.1"/>
    <property type="molecule type" value="Genomic_DNA"/>
</dbReference>
<protein>
    <submittedName>
        <fullName evidence="4">Uncharacterized protein</fullName>
    </submittedName>
</protein>
<evidence type="ECO:0000313" key="4">
    <source>
        <dbReference type="EMBL" id="TGO44937.1"/>
    </source>
</evidence>
<comment type="caution">
    <text evidence="4">The sequence shown here is derived from an EMBL/GenBank/DDBJ whole genome shotgun (WGS) entry which is preliminary data.</text>
</comment>
<feature type="compositionally biased region" description="Basic and acidic residues" evidence="2">
    <location>
        <begin position="430"/>
        <end position="444"/>
    </location>
</feature>
<name>A0A4Z1HIU8_9HELO</name>
<evidence type="ECO:0000256" key="2">
    <source>
        <dbReference type="SAM" id="MobiDB-lite"/>
    </source>
</evidence>
<feature type="signal peptide" evidence="3">
    <location>
        <begin position="1"/>
        <end position="21"/>
    </location>
</feature>
<proteinExistence type="predicted"/>
<dbReference type="AlphaFoldDB" id="A0A4Z1HIU8"/>
<sequence>MLLKIPLSGAVLGVIIAQVDAKNSKCFSTNTVGEDNYKACCPEQWTSGRGDIDGTMFNYTCGTYAIKTETCLGENVSTAKECAQAIAADPKWNSGFWESDPTDCCVFESITPSRIKDGPPGYLFIQKTRDAVETPDPAVECKDPVEAAKGDAKSKCEIEKNQLVQEGELVREKERVDCQVGKDKSIAAAKSECDSAHENLRTEAKTQLEKAQAQYDTEKNELREKCQNDKEAAAAAAKNQCNADKNELGEKCQSDKETAIAVAVALAKDQCDTDKNQLDEKCQSDKDAAAAAAKDQCNADKNELGEKCQSDKGAAVAAAKNQCDTDKNKLDEKYQSDKEIAIAAAVALAKDQCDTDKNQLRKEGVDNLQQRESQCEARISALEKANGSVDEASKQCETDKSKLLQETTDVKKTCDADKAALLGQIKELEKKVSTGGSKDGETNKDLSTSAQDPNCQYRTNMCDACGHDTFTVNGLEWKKK</sequence>
<keyword evidence="1" id="KW-0175">Coiled coil</keyword>
<feature type="chain" id="PRO_5021278074" evidence="3">
    <location>
        <begin position="22"/>
        <end position="480"/>
    </location>
</feature>
<feature type="coiled-coil region" evidence="1">
    <location>
        <begin position="201"/>
        <end position="239"/>
    </location>
</feature>
<evidence type="ECO:0000256" key="1">
    <source>
        <dbReference type="SAM" id="Coils"/>
    </source>
</evidence>
<keyword evidence="3" id="KW-0732">Signal</keyword>
<organism evidence="4 5">
    <name type="scientific">Botryotinia narcissicola</name>
    <dbReference type="NCBI Taxonomy" id="278944"/>
    <lineage>
        <taxon>Eukaryota</taxon>
        <taxon>Fungi</taxon>
        <taxon>Dikarya</taxon>
        <taxon>Ascomycota</taxon>
        <taxon>Pezizomycotina</taxon>
        <taxon>Leotiomycetes</taxon>
        <taxon>Helotiales</taxon>
        <taxon>Sclerotiniaceae</taxon>
        <taxon>Botryotinia</taxon>
    </lineage>
</organism>
<keyword evidence="5" id="KW-1185">Reference proteome</keyword>
<feature type="region of interest" description="Disordered" evidence="2">
    <location>
        <begin position="430"/>
        <end position="453"/>
    </location>
</feature>
<gene>
    <name evidence="4" type="ORF">BOTNAR_0719g00040</name>
</gene>
<evidence type="ECO:0000256" key="3">
    <source>
        <dbReference type="SAM" id="SignalP"/>
    </source>
</evidence>
<evidence type="ECO:0000313" key="5">
    <source>
        <dbReference type="Proteomes" id="UP000297452"/>
    </source>
</evidence>
<accession>A0A4Z1HIU8</accession>
<dbReference type="STRING" id="278944.A0A4Z1HIU8"/>
<dbReference type="OrthoDB" id="4831104at2759"/>